<gene>
    <name evidence="1" type="ORF">GCM10008106_18030</name>
</gene>
<dbReference type="EMBL" id="BMYF01000009">
    <property type="protein sequence ID" value="GHB37134.1"/>
    <property type="molecule type" value="Genomic_DNA"/>
</dbReference>
<proteinExistence type="predicted"/>
<comment type="caution">
    <text evidence="1">The sequence shown here is derived from an EMBL/GenBank/DDBJ whole genome shotgun (WGS) entry which is preliminary data.</text>
</comment>
<name>A0A8J3G594_9BACT</name>
<reference evidence="1" key="2">
    <citation type="submission" date="2020-09" db="EMBL/GenBank/DDBJ databases">
        <authorList>
            <person name="Sun Q."/>
            <person name="Kim S."/>
        </authorList>
    </citation>
    <scope>NUCLEOTIDE SEQUENCE</scope>
    <source>
        <strain evidence="1">KCTC 23224</strain>
    </source>
</reference>
<dbReference type="AlphaFoldDB" id="A0A8J3G594"/>
<keyword evidence="2" id="KW-1185">Reference proteome</keyword>
<evidence type="ECO:0000313" key="1">
    <source>
        <dbReference type="EMBL" id="GHB37134.1"/>
    </source>
</evidence>
<accession>A0A8J3G594</accession>
<reference evidence="1" key="1">
    <citation type="journal article" date="2014" name="Int. J. Syst. Evol. Microbiol.">
        <title>Complete genome sequence of Corynebacterium casei LMG S-19264T (=DSM 44701T), isolated from a smear-ripened cheese.</title>
        <authorList>
            <consortium name="US DOE Joint Genome Institute (JGI-PGF)"/>
            <person name="Walter F."/>
            <person name="Albersmeier A."/>
            <person name="Kalinowski J."/>
            <person name="Ruckert C."/>
        </authorList>
    </citation>
    <scope>NUCLEOTIDE SEQUENCE</scope>
    <source>
        <strain evidence="1">KCTC 23224</strain>
    </source>
</reference>
<protein>
    <submittedName>
        <fullName evidence="1">Uncharacterized protein</fullName>
    </submittedName>
</protein>
<evidence type="ECO:0000313" key="2">
    <source>
        <dbReference type="Proteomes" id="UP000642809"/>
    </source>
</evidence>
<dbReference type="RefSeq" id="WP_189581003.1">
    <property type="nucleotide sequence ID" value="NZ_BMYF01000009.1"/>
</dbReference>
<dbReference type="Proteomes" id="UP000642809">
    <property type="component" value="Unassembled WGS sequence"/>
</dbReference>
<organism evidence="1 2">
    <name type="scientific">Mongoliitalea lutea</name>
    <dbReference type="NCBI Taxonomy" id="849756"/>
    <lineage>
        <taxon>Bacteria</taxon>
        <taxon>Pseudomonadati</taxon>
        <taxon>Bacteroidota</taxon>
        <taxon>Cytophagia</taxon>
        <taxon>Cytophagales</taxon>
        <taxon>Cyclobacteriaceae</taxon>
        <taxon>Mongoliitalea</taxon>
    </lineage>
</organism>
<sequence length="311" mass="36156">MKKFIKKIIVFLSVVLSVYMLMSLNVKKRNDIRNNDYMLAMIDKHQRVEGLNSPKLIFAGGSNLAFGLDSERIQEELDIPVVNLGLHAGLGLDFMLKELKDQTKEDDIVVVSFEYFLDNSGDRELKKHIRRGYAAAQKYYPINLKDEILSDIFNLRLRIKFPLKEVKSDSLPKFRPYTRSAFNIFGDHIAHLEKSHNSDLMDRSVIPYTYWSGIKKINKFSNELKEKGVELYFMYPPYPSSEYEVNKETISMLDVDISADLEIEILSTPEDFVMADSLFFDTIYHLNKDGREYRTDQVIKLLEPHLSSEEN</sequence>